<dbReference type="PROSITE" id="PS51375">
    <property type="entry name" value="PPR"/>
    <property type="match status" value="4"/>
</dbReference>
<feature type="repeat" description="PPR" evidence="3">
    <location>
        <begin position="223"/>
        <end position="257"/>
    </location>
</feature>
<dbReference type="PANTHER" id="PTHR47934:SF6">
    <property type="entry name" value="MITOCHONDRIAL GROUP I INTRON SPLICING FACTOR CCM1-RELATED"/>
    <property type="match status" value="1"/>
</dbReference>
<feature type="repeat" description="PPR" evidence="3">
    <location>
        <begin position="330"/>
        <end position="364"/>
    </location>
</feature>
<reference evidence="5" key="2">
    <citation type="journal article" date="2024" name="Plant">
        <title>Genomic evolution and insights into agronomic trait innovations of Sesamum species.</title>
        <authorList>
            <person name="Miao H."/>
            <person name="Wang L."/>
            <person name="Qu L."/>
            <person name="Liu H."/>
            <person name="Sun Y."/>
            <person name="Le M."/>
            <person name="Wang Q."/>
            <person name="Wei S."/>
            <person name="Zheng Y."/>
            <person name="Lin W."/>
            <person name="Duan Y."/>
            <person name="Cao H."/>
            <person name="Xiong S."/>
            <person name="Wang X."/>
            <person name="Wei L."/>
            <person name="Li C."/>
            <person name="Ma Q."/>
            <person name="Ju M."/>
            <person name="Zhao R."/>
            <person name="Li G."/>
            <person name="Mu C."/>
            <person name="Tian Q."/>
            <person name="Mei H."/>
            <person name="Zhang T."/>
            <person name="Gao T."/>
            <person name="Zhang H."/>
        </authorList>
    </citation>
    <scope>NUCLEOTIDE SEQUENCE</scope>
    <source>
        <strain evidence="5">K16</strain>
    </source>
</reference>
<dbReference type="Pfam" id="PF23276">
    <property type="entry name" value="TPR_24"/>
    <property type="match status" value="1"/>
</dbReference>
<feature type="repeat" description="PPR" evidence="3">
    <location>
        <begin position="435"/>
        <end position="469"/>
    </location>
</feature>
<evidence type="ECO:0000259" key="4">
    <source>
        <dbReference type="Pfam" id="PF23276"/>
    </source>
</evidence>
<feature type="domain" description="Pentatricopeptide repeat-containing protein-mitochondrial" evidence="4">
    <location>
        <begin position="216"/>
        <end position="346"/>
    </location>
</feature>
<keyword evidence="2" id="KW-0677">Repeat</keyword>
<evidence type="ECO:0000256" key="3">
    <source>
        <dbReference type="PROSITE-ProRule" id="PRU00708"/>
    </source>
</evidence>
<feature type="repeat" description="PPR" evidence="3">
    <location>
        <begin position="365"/>
        <end position="399"/>
    </location>
</feature>
<dbReference type="PANTHER" id="PTHR47934">
    <property type="entry name" value="PENTATRICOPEPTIDE REPEAT-CONTAINING PROTEIN PET309, MITOCHONDRIAL"/>
    <property type="match status" value="1"/>
</dbReference>
<organism evidence="5 6">
    <name type="scientific">Sesamum angolense</name>
    <dbReference type="NCBI Taxonomy" id="2727404"/>
    <lineage>
        <taxon>Eukaryota</taxon>
        <taxon>Viridiplantae</taxon>
        <taxon>Streptophyta</taxon>
        <taxon>Embryophyta</taxon>
        <taxon>Tracheophyta</taxon>
        <taxon>Spermatophyta</taxon>
        <taxon>Magnoliopsida</taxon>
        <taxon>eudicotyledons</taxon>
        <taxon>Gunneridae</taxon>
        <taxon>Pentapetalae</taxon>
        <taxon>asterids</taxon>
        <taxon>lamiids</taxon>
        <taxon>Lamiales</taxon>
        <taxon>Pedaliaceae</taxon>
        <taxon>Sesamum</taxon>
    </lineage>
</organism>
<dbReference type="Pfam" id="PF13041">
    <property type="entry name" value="PPR_2"/>
    <property type="match status" value="1"/>
</dbReference>
<dbReference type="GO" id="GO:0005739">
    <property type="term" value="C:mitochondrion"/>
    <property type="evidence" value="ECO:0007669"/>
    <property type="project" value="TreeGrafter"/>
</dbReference>
<comment type="similarity">
    <text evidence="1">Belongs to the PPR family. P subfamily.</text>
</comment>
<dbReference type="Pfam" id="PF01535">
    <property type="entry name" value="PPR"/>
    <property type="match status" value="2"/>
</dbReference>
<dbReference type="InterPro" id="IPR051114">
    <property type="entry name" value="Mito_RNA_Proc_CCM1"/>
</dbReference>
<dbReference type="InterPro" id="IPR057027">
    <property type="entry name" value="TPR_mt"/>
</dbReference>
<dbReference type="GO" id="GO:0006396">
    <property type="term" value="P:RNA processing"/>
    <property type="evidence" value="ECO:0007669"/>
    <property type="project" value="TreeGrafter"/>
</dbReference>
<comment type="caution">
    <text evidence="5">The sequence shown here is derived from an EMBL/GenBank/DDBJ whole genome shotgun (WGS) entry which is preliminary data.</text>
</comment>
<dbReference type="GO" id="GO:0007005">
    <property type="term" value="P:mitochondrion organization"/>
    <property type="evidence" value="ECO:0007669"/>
    <property type="project" value="TreeGrafter"/>
</dbReference>
<name>A0AAE1WMW6_9LAMI</name>
<evidence type="ECO:0000256" key="2">
    <source>
        <dbReference type="ARBA" id="ARBA00022737"/>
    </source>
</evidence>
<evidence type="ECO:0000313" key="5">
    <source>
        <dbReference type="EMBL" id="KAK4396057.1"/>
    </source>
</evidence>
<dbReference type="EMBL" id="JACGWL010000008">
    <property type="protein sequence ID" value="KAK4396057.1"/>
    <property type="molecule type" value="Genomic_DNA"/>
</dbReference>
<dbReference type="InterPro" id="IPR011990">
    <property type="entry name" value="TPR-like_helical_dom_sf"/>
</dbReference>
<evidence type="ECO:0000256" key="1">
    <source>
        <dbReference type="ARBA" id="ARBA00007626"/>
    </source>
</evidence>
<sequence>MWRRVADCKRVIAAERACQWQQQFYANCPTSNFFCNSTASFSSSSPSRKSSSLHNYYIRKRRKWPIRPYMTEWHQAFAFQLAKQSFKRSIRKSKTHLLSDLISSFAAYEVDPTHQSYHLLFKVLIQNRPSNWDDQIPQILEHIEKVENFETPECMFIDLIKFYGDNNMLNDAVELFFRIPKFRCEPSVEILNTLLSVLCRSKRGLEIVPQILINTQEMNIRIEESSFEILIRALCRIGRVNNAFELLNHMVEEGFGVNQKVCSLMLSTMCRQLNYNTGEVMGFLEELKKLGFEPGKDDLCNIIRFLVNKEKVKDALGLLKQMKMNGLRPDILCYNLVLDGLIFERDFLRADKVFDELLVLGMIPNIHTYNVYINGLCMQKKVEDGINILHSMEELGCAPELSTYSTILRALSEAGELIRVREVVNRMQQKCMQLNSETYEIIIDCFVNNGDIDAACSLLNEMLDRNLNPRPPTLDKLICWFCKNGLYIKAVKLLGEVVIKDIAPGASTWQALIQGCDLAFNVERIVNLTKNQLHLIILQFKGVNLI</sequence>
<dbReference type="Proteomes" id="UP001289374">
    <property type="component" value="Unassembled WGS sequence"/>
</dbReference>
<gene>
    <name evidence="5" type="ORF">Sango_1442300</name>
</gene>
<evidence type="ECO:0000313" key="6">
    <source>
        <dbReference type="Proteomes" id="UP001289374"/>
    </source>
</evidence>
<dbReference type="Gene3D" id="1.25.40.10">
    <property type="entry name" value="Tetratricopeptide repeat domain"/>
    <property type="match status" value="4"/>
</dbReference>
<protein>
    <submittedName>
        <fullName evidence="5">Pentatricopeptide repeat-containing protein, mitochondrial</fullName>
    </submittedName>
</protein>
<keyword evidence="6" id="KW-1185">Reference proteome</keyword>
<dbReference type="NCBIfam" id="TIGR00756">
    <property type="entry name" value="PPR"/>
    <property type="match status" value="4"/>
</dbReference>
<dbReference type="InterPro" id="IPR002885">
    <property type="entry name" value="PPR_rpt"/>
</dbReference>
<dbReference type="GO" id="GO:0003729">
    <property type="term" value="F:mRNA binding"/>
    <property type="evidence" value="ECO:0007669"/>
    <property type="project" value="TreeGrafter"/>
</dbReference>
<accession>A0AAE1WMW6</accession>
<proteinExistence type="inferred from homology"/>
<dbReference type="AlphaFoldDB" id="A0AAE1WMW6"/>
<reference evidence="5" key="1">
    <citation type="submission" date="2020-06" db="EMBL/GenBank/DDBJ databases">
        <authorList>
            <person name="Li T."/>
            <person name="Hu X."/>
            <person name="Zhang T."/>
            <person name="Song X."/>
            <person name="Zhang H."/>
            <person name="Dai N."/>
            <person name="Sheng W."/>
            <person name="Hou X."/>
            <person name="Wei L."/>
        </authorList>
    </citation>
    <scope>NUCLEOTIDE SEQUENCE</scope>
    <source>
        <strain evidence="5">K16</strain>
        <tissue evidence="5">Leaf</tissue>
    </source>
</reference>